<dbReference type="AlphaFoldDB" id="A0A5K7X9S7"/>
<reference evidence="3" key="1">
    <citation type="submission" date="2019-10" db="EMBL/GenBank/DDBJ databases">
        <title>Lacipirellula parvula gen. nov., sp. nov., representing a lineage of planctomycetes widespread in freshwater anoxic habitats, and description of the family Lacipirellulaceae.</title>
        <authorList>
            <person name="Dedysh S.N."/>
            <person name="Kulichevskaya I.S."/>
            <person name="Beletsky A.V."/>
            <person name="Rakitin A.L."/>
            <person name="Mardanov A.V."/>
            <person name="Ivanova A.A."/>
            <person name="Saltykova V.X."/>
            <person name="Rijpstra W.I.C."/>
            <person name="Sinninghe Damste J.S."/>
            <person name="Ravin N.V."/>
        </authorList>
    </citation>
    <scope>NUCLEOTIDE SEQUENCE [LARGE SCALE GENOMIC DNA]</scope>
    <source>
        <strain evidence="3">PX69</strain>
    </source>
</reference>
<dbReference type="Proteomes" id="UP000326837">
    <property type="component" value="Chromosome"/>
</dbReference>
<evidence type="ECO:0008006" key="4">
    <source>
        <dbReference type="Google" id="ProtNLM"/>
    </source>
</evidence>
<dbReference type="InterPro" id="IPR013415">
    <property type="entry name" value="Cas5_Cmx5_DevS"/>
</dbReference>
<dbReference type="EMBL" id="AP021861">
    <property type="protein sequence ID" value="BBO31086.1"/>
    <property type="molecule type" value="Genomic_DNA"/>
</dbReference>
<protein>
    <recommendedName>
        <fullName evidence="4">CRISPR-associated protein</fullName>
    </recommendedName>
</protein>
<name>A0A5K7X9S7_9BACT</name>
<gene>
    <name evidence="2" type="ORF">PLANPX_0698</name>
</gene>
<organism evidence="2 3">
    <name type="scientific">Lacipirellula parvula</name>
    <dbReference type="NCBI Taxonomy" id="2650471"/>
    <lineage>
        <taxon>Bacteria</taxon>
        <taxon>Pseudomonadati</taxon>
        <taxon>Planctomycetota</taxon>
        <taxon>Planctomycetia</taxon>
        <taxon>Pirellulales</taxon>
        <taxon>Lacipirellulaceae</taxon>
        <taxon>Lacipirellula</taxon>
    </lineage>
</organism>
<dbReference type="NCBIfam" id="TIGR02593">
    <property type="entry name" value="CRISPR_cas5"/>
    <property type="match status" value="1"/>
</dbReference>
<evidence type="ECO:0000256" key="1">
    <source>
        <dbReference type="ARBA" id="ARBA00023118"/>
    </source>
</evidence>
<proteinExistence type="predicted"/>
<evidence type="ECO:0000313" key="3">
    <source>
        <dbReference type="Proteomes" id="UP000326837"/>
    </source>
</evidence>
<dbReference type="RefSeq" id="WP_152097288.1">
    <property type="nucleotide sequence ID" value="NZ_AP021861.1"/>
</dbReference>
<evidence type="ECO:0000313" key="2">
    <source>
        <dbReference type="EMBL" id="BBO31086.1"/>
    </source>
</evidence>
<accession>A0A5K7X9S7</accession>
<sequence length="212" mass="23145">MLGLYVTVPVACFRKGLAREYLETEPLPPPATCYGFLLSLVGETDRRRHIGARVAPVLISKPATSVVLRTVWRVKKTPLGSSGNTRPDYQQLLTGVELVIWLDSTEEADDGLEQRVRETLANPATISRFGGLSLGESTHLVDEVSLVTSPQTRLADRSGRAFLRAERGRLTLPVWVDHVGSAGTRYVTGDLVETSALTMPLLASMPTISPDY</sequence>
<dbReference type="KEGG" id="lpav:PLANPX_0698"/>
<keyword evidence="3" id="KW-1185">Reference proteome</keyword>
<keyword evidence="1" id="KW-0051">Antiviral defense</keyword>
<dbReference type="GO" id="GO:0051607">
    <property type="term" value="P:defense response to virus"/>
    <property type="evidence" value="ECO:0007669"/>
    <property type="project" value="UniProtKB-KW"/>
</dbReference>
<dbReference type="NCBIfam" id="TIGR02586">
    <property type="entry name" value="cas5_cmx5_devS"/>
    <property type="match status" value="1"/>
</dbReference>
<dbReference type="InterPro" id="IPR013422">
    <property type="entry name" value="CRISPR-assoc_prot_Cas5_N"/>
</dbReference>